<dbReference type="AlphaFoldDB" id="A0A0D3MF82"/>
<accession>A0A0D3MF82</accession>
<dbReference type="EMBL" id="KJ943326">
    <property type="protein sequence ID" value="AIH07677.1"/>
    <property type="molecule type" value="Genomic_DNA"/>
</dbReference>
<proteinExistence type="predicted"/>
<reference evidence="1" key="1">
    <citation type="journal article" date="2014" name="Proc. Natl. Acad. Sci. U.S.A.">
        <title>Gill bacteria enable a novel digestive strategy in a wood-feeding mollusk.</title>
        <authorList>
            <person name="O'Connor R.M."/>
            <person name="Fung J.M."/>
            <person name="Sharp K.H."/>
            <person name="Benner J.S."/>
            <person name="McClung C."/>
            <person name="Cushing S."/>
            <person name="Lamkin E.R."/>
            <person name="Fomenkov A.I."/>
            <person name="Henrissat B."/>
            <person name="Londer Y.Y."/>
            <person name="Scholz M.B."/>
            <person name="Posfai J."/>
            <person name="Malfatti S."/>
            <person name="Tringe S.G."/>
            <person name="Woyke T."/>
            <person name="Malmstrom R.R."/>
            <person name="Coleman-Derr D."/>
            <person name="Altamia M.A."/>
            <person name="Dedrick S."/>
            <person name="Kaluziak S.T."/>
            <person name="Haygood M.G."/>
            <person name="Distel D.L."/>
        </authorList>
    </citation>
    <scope>NUCLEOTIDE SEQUENCE</scope>
    <source>
        <strain evidence="1">Bs12</strain>
    </source>
</reference>
<dbReference type="OrthoDB" id="5292716at2"/>
<evidence type="ECO:0000313" key="1">
    <source>
        <dbReference type="EMBL" id="AIH07677.1"/>
    </source>
</evidence>
<name>A0A0D3MF82_9GAMM</name>
<organism evidence="1">
    <name type="scientific">Teredinibacter purpureus</name>
    <dbReference type="NCBI Taxonomy" id="2731756"/>
    <lineage>
        <taxon>Bacteria</taxon>
        <taxon>Pseudomonadati</taxon>
        <taxon>Pseudomonadota</taxon>
        <taxon>Gammaproteobacteria</taxon>
        <taxon>Cellvibrionales</taxon>
        <taxon>Cellvibrionaceae</taxon>
        <taxon>Teredinibacter</taxon>
    </lineage>
</organism>
<dbReference type="InterPro" id="IPR007433">
    <property type="entry name" value="DUF481"/>
</dbReference>
<dbReference type="RefSeq" id="WP_052691917.1">
    <property type="nucleotide sequence ID" value="NZ_CP060092.1"/>
</dbReference>
<dbReference type="Pfam" id="PF04338">
    <property type="entry name" value="DUF481"/>
    <property type="match status" value="1"/>
</dbReference>
<sequence>MKYSATLLLACIAYNCIAEEEPKSISAEAELGALTTSGNTQSNAFKGKLDITHDLDKWLNNYVIEGFYKENEVEIMLEDEILSENQVTAEKYFMSAQSDYKLNEEHRGLFVYASYENDKFSGYDYQGTLAAGYSNRLFKTEATKLNYSIGPGLAYSKTENSTNNNGDYLLGKSEESLVLRISGNFQWKLSEHAKFTQTLSSDIAFDSAKNSKTKAETALTAALNGSFALKAGFSIYNNSVVLDNIEKTDTQTSLTLVYTY</sequence>
<protein>
    <submittedName>
        <fullName evidence="1">Putative salt-induced outer membrane protein</fullName>
    </submittedName>
</protein>